<proteinExistence type="predicted"/>
<comment type="caution">
    <text evidence="11">The sequence shown here is derived from an EMBL/GenBank/DDBJ whole genome shotgun (WGS) entry which is preliminary data.</text>
</comment>
<organism evidence="11 12">
    <name type="scientific">Plantactinospora endophytica</name>
    <dbReference type="NCBI Taxonomy" id="673535"/>
    <lineage>
        <taxon>Bacteria</taxon>
        <taxon>Bacillati</taxon>
        <taxon>Actinomycetota</taxon>
        <taxon>Actinomycetes</taxon>
        <taxon>Micromonosporales</taxon>
        <taxon>Micromonosporaceae</taxon>
        <taxon>Plantactinospora</taxon>
    </lineage>
</organism>
<gene>
    <name evidence="11" type="ORF">Pen02_54000</name>
</gene>
<dbReference type="InterPro" id="IPR004329">
    <property type="entry name" value="CcmE"/>
</dbReference>
<evidence type="ECO:0000256" key="10">
    <source>
        <dbReference type="SAM" id="MobiDB-lite"/>
    </source>
</evidence>
<dbReference type="Pfam" id="PF03100">
    <property type="entry name" value="CcmE"/>
    <property type="match status" value="1"/>
</dbReference>
<reference evidence="11 12" key="1">
    <citation type="submission" date="2021-01" db="EMBL/GenBank/DDBJ databases">
        <title>Whole genome shotgun sequence of Plantactinospora endophytica NBRC 110450.</title>
        <authorList>
            <person name="Komaki H."/>
            <person name="Tamura T."/>
        </authorList>
    </citation>
    <scope>NUCLEOTIDE SEQUENCE [LARGE SCALE GENOMIC DNA]</scope>
    <source>
        <strain evidence="11 12">NBRC 110450</strain>
    </source>
</reference>
<sequence>MERRPPRTAPGGPRYRCRSGGPGHRRIVGPPRTTVAGVQRCGGTAPATATESPVIRPTRAGVTLAAVLLAGTGLLVQAGLRDTLSYYRTPAELDADPAAPATRTRLTGMVVPGSVRHDGRQTVFRLAAEGHEVTVRQRGAPPDTFRAGQDAVVEGVLGPDGVFDSDQVVVRHGNDYRPAYDGSPGTAR</sequence>
<comment type="subcellular location">
    <subcellularLocation>
        <location evidence="1">Membrane</location>
    </subcellularLocation>
</comment>
<keyword evidence="3" id="KW-0812">Transmembrane</keyword>
<dbReference type="EMBL" id="BONW01000028">
    <property type="protein sequence ID" value="GIG90464.1"/>
    <property type="molecule type" value="Genomic_DNA"/>
</dbReference>
<keyword evidence="6" id="KW-0735">Signal-anchor</keyword>
<keyword evidence="5" id="KW-0201">Cytochrome c-type biogenesis</keyword>
<keyword evidence="12" id="KW-1185">Reference proteome</keyword>
<evidence type="ECO:0000256" key="9">
    <source>
        <dbReference type="ARBA" id="ARBA00023136"/>
    </source>
</evidence>
<keyword evidence="4" id="KW-0479">Metal-binding</keyword>
<keyword evidence="8" id="KW-0408">Iron</keyword>
<dbReference type="Gene3D" id="2.40.50.140">
    <property type="entry name" value="Nucleic acid-binding proteins"/>
    <property type="match status" value="1"/>
</dbReference>
<evidence type="ECO:0008006" key="13">
    <source>
        <dbReference type="Google" id="ProtNLM"/>
    </source>
</evidence>
<evidence type="ECO:0000313" key="12">
    <source>
        <dbReference type="Proteomes" id="UP000646749"/>
    </source>
</evidence>
<accession>A0ABQ4E6Y5</accession>
<evidence type="ECO:0000256" key="1">
    <source>
        <dbReference type="ARBA" id="ARBA00004370"/>
    </source>
</evidence>
<dbReference type="PANTHER" id="PTHR34128:SF2">
    <property type="entry name" value="CYTOCHROME C-TYPE BIOGENESIS PROTEIN CCME HOMOLOG, MITOCHONDRIAL"/>
    <property type="match status" value="1"/>
</dbReference>
<keyword evidence="9" id="KW-0472">Membrane</keyword>
<name>A0ABQ4E6Y5_9ACTN</name>
<dbReference type="InterPro" id="IPR012340">
    <property type="entry name" value="NA-bd_OB-fold"/>
</dbReference>
<evidence type="ECO:0000256" key="2">
    <source>
        <dbReference type="ARBA" id="ARBA00022617"/>
    </source>
</evidence>
<dbReference type="SUPFAM" id="SSF82093">
    <property type="entry name" value="Heme chaperone CcmE"/>
    <property type="match status" value="1"/>
</dbReference>
<evidence type="ECO:0000256" key="4">
    <source>
        <dbReference type="ARBA" id="ARBA00022723"/>
    </source>
</evidence>
<dbReference type="Proteomes" id="UP000646749">
    <property type="component" value="Unassembled WGS sequence"/>
</dbReference>
<dbReference type="PANTHER" id="PTHR34128">
    <property type="entry name" value="CYTOCHROME C-TYPE BIOGENESIS PROTEIN CCME HOMOLOG, MITOCHONDRIAL"/>
    <property type="match status" value="1"/>
</dbReference>
<evidence type="ECO:0000256" key="6">
    <source>
        <dbReference type="ARBA" id="ARBA00022968"/>
    </source>
</evidence>
<evidence type="ECO:0000256" key="3">
    <source>
        <dbReference type="ARBA" id="ARBA00022692"/>
    </source>
</evidence>
<keyword evidence="2" id="KW-0349">Heme</keyword>
<protein>
    <recommendedName>
        <fullName evidence="13">Cytochrome c maturation protein CcmE</fullName>
    </recommendedName>
</protein>
<dbReference type="InterPro" id="IPR036127">
    <property type="entry name" value="CcmE-like_sf"/>
</dbReference>
<evidence type="ECO:0000256" key="8">
    <source>
        <dbReference type="ARBA" id="ARBA00023004"/>
    </source>
</evidence>
<evidence type="ECO:0000256" key="7">
    <source>
        <dbReference type="ARBA" id="ARBA00022989"/>
    </source>
</evidence>
<feature type="region of interest" description="Disordered" evidence="10">
    <location>
        <begin position="1"/>
        <end position="50"/>
    </location>
</feature>
<keyword evidence="7" id="KW-1133">Transmembrane helix</keyword>
<evidence type="ECO:0000313" key="11">
    <source>
        <dbReference type="EMBL" id="GIG90464.1"/>
    </source>
</evidence>
<evidence type="ECO:0000256" key="5">
    <source>
        <dbReference type="ARBA" id="ARBA00022748"/>
    </source>
</evidence>